<keyword evidence="4" id="KW-1185">Reference proteome</keyword>
<evidence type="ECO:0000313" key="4">
    <source>
        <dbReference type="Proteomes" id="UP000501179"/>
    </source>
</evidence>
<protein>
    <submittedName>
        <fullName evidence="3">DUF1998 domain-containing protein</fullName>
    </submittedName>
</protein>
<feature type="compositionally biased region" description="Basic residues" evidence="1">
    <location>
        <begin position="1"/>
        <end position="11"/>
    </location>
</feature>
<evidence type="ECO:0000259" key="2">
    <source>
        <dbReference type="Pfam" id="PF09369"/>
    </source>
</evidence>
<dbReference type="EMBL" id="CP050177">
    <property type="protein sequence ID" value="QIQ04649.1"/>
    <property type="molecule type" value="Genomic_DNA"/>
</dbReference>
<feature type="domain" description="MrfA-like Zn-binding" evidence="2">
    <location>
        <begin position="475"/>
        <end position="572"/>
    </location>
</feature>
<reference evidence="3 4" key="1">
    <citation type="submission" date="2020-03" db="EMBL/GenBank/DDBJ databases">
        <title>A novel species.</title>
        <authorList>
            <person name="Gao J."/>
        </authorList>
    </citation>
    <scope>NUCLEOTIDE SEQUENCE [LARGE SCALE GENOMIC DNA]</scope>
    <source>
        <strain evidence="3 4">QMT-12</strain>
    </source>
</reference>
<dbReference type="Pfam" id="PF09369">
    <property type="entry name" value="MZB"/>
    <property type="match status" value="1"/>
</dbReference>
<proteinExistence type="predicted"/>
<gene>
    <name evidence="3" type="ORF">HA039_22275</name>
</gene>
<dbReference type="AlphaFoldDB" id="A0A6G9H2Y1"/>
<evidence type="ECO:0000313" key="3">
    <source>
        <dbReference type="EMBL" id="QIQ04649.1"/>
    </source>
</evidence>
<sequence length="608" mass="66638">MTPPPARRRRGGAPERSFPRKGSVRRSQMITTYGVGSMIAVDNESFIVSGIDSWNVDGAPTIHEHRLARVLGVQFFRLPPASDDTSKDGVHVRRFPLWHSCPTCNALQHVRGFNSPPGKNECGECDEELVPSRFVMACARGHIDDFPYWKWAHRNNRAGETGLCGGAMRLRTSGKTASLRSVLVSCSCGIPEVSMEGAFRGRALSDLKVRCSGKRPWLKDAPVEPCAEAPRTLQRGSSVAWQAIVRTALSIPPWSGGLAARLADHWETLRAIDRSELELALKLITLKDKDELPLEQVVALLDAENEEDAGTEEARTKDRANVALRKKEYERLSEGNPESSADRDEQFICERPRSSTSVLLPYGVTSPMLVKRLREVRALKAFSRVDTPDSHADVHEAQLSLTPLNWLPAMEVQGEGVFLRLDEERVDSWARNAAVAARVERIRSNHLRQLRERAKDPKSAPDSPASARMILLHTLSHVLVNEWSLDGGYPTSSLRERLYADETMAGLLVYTATSDSAGSLGGLVAQGEPAKLEKALRAALTRATWCSADPLCVESEASGAGSVNLAACHACVLLPETSCEQNNGLLDRALLIGTPEDPSIGFFTPALH</sequence>
<name>A0A6G9H2Y1_9ACTN</name>
<dbReference type="InterPro" id="IPR018973">
    <property type="entry name" value="MZB"/>
</dbReference>
<evidence type="ECO:0000256" key="1">
    <source>
        <dbReference type="SAM" id="MobiDB-lite"/>
    </source>
</evidence>
<dbReference type="NCBIfam" id="NF038324">
    <property type="entry name" value="DrmB_fam"/>
    <property type="match status" value="1"/>
</dbReference>
<accession>A0A6G9H2Y1</accession>
<dbReference type="InterPro" id="IPR047721">
    <property type="entry name" value="DrmB"/>
</dbReference>
<feature type="region of interest" description="Disordered" evidence="1">
    <location>
        <begin position="1"/>
        <end position="25"/>
    </location>
</feature>
<organism evidence="3 4">
    <name type="scientific">Streptomyces liangshanensis</name>
    <dbReference type="NCBI Taxonomy" id="2717324"/>
    <lineage>
        <taxon>Bacteria</taxon>
        <taxon>Bacillati</taxon>
        <taxon>Actinomycetota</taxon>
        <taxon>Actinomycetes</taxon>
        <taxon>Kitasatosporales</taxon>
        <taxon>Streptomycetaceae</taxon>
        <taxon>Streptomyces</taxon>
    </lineage>
</organism>
<dbReference type="KEGG" id="slia:HA039_22275"/>
<dbReference type="RefSeq" id="WP_167032714.1">
    <property type="nucleotide sequence ID" value="NZ_CP050177.1"/>
</dbReference>
<dbReference type="Proteomes" id="UP000501179">
    <property type="component" value="Chromosome"/>
</dbReference>